<evidence type="ECO:0000313" key="2">
    <source>
        <dbReference type="Proteomes" id="UP000001312"/>
    </source>
</evidence>
<name>A7F3E4_SCLS1</name>
<keyword evidence="2" id="KW-1185">Reference proteome</keyword>
<dbReference type="InParanoid" id="A7F3E4"/>
<accession>A7F3E4</accession>
<protein>
    <submittedName>
        <fullName evidence="1">Uncharacterized protein</fullName>
    </submittedName>
</protein>
<dbReference type="EMBL" id="CH476640">
    <property type="protein sequence ID" value="EDN97265.1"/>
    <property type="molecule type" value="Genomic_DNA"/>
</dbReference>
<dbReference type="RefSeq" id="XP_001586761.1">
    <property type="nucleotide sequence ID" value="XM_001586711.1"/>
</dbReference>
<dbReference type="GeneID" id="5482820"/>
<dbReference type="Proteomes" id="UP000001312">
    <property type="component" value="Unassembled WGS sequence"/>
</dbReference>
<dbReference type="AlphaFoldDB" id="A7F3E4"/>
<proteinExistence type="predicted"/>
<gene>
    <name evidence="1" type="ORF">SS1G_11790</name>
</gene>
<reference evidence="2" key="1">
    <citation type="journal article" date="2011" name="PLoS Genet.">
        <title>Genomic analysis of the necrotrophic fungal pathogens Sclerotinia sclerotiorum and Botrytis cinerea.</title>
        <authorList>
            <person name="Amselem J."/>
            <person name="Cuomo C.A."/>
            <person name="van Kan J.A."/>
            <person name="Viaud M."/>
            <person name="Benito E.P."/>
            <person name="Couloux A."/>
            <person name="Coutinho P.M."/>
            <person name="de Vries R.P."/>
            <person name="Dyer P.S."/>
            <person name="Fillinger S."/>
            <person name="Fournier E."/>
            <person name="Gout L."/>
            <person name="Hahn M."/>
            <person name="Kohn L."/>
            <person name="Lapalu N."/>
            <person name="Plummer K.M."/>
            <person name="Pradier J.M."/>
            <person name="Quevillon E."/>
            <person name="Sharon A."/>
            <person name="Simon A."/>
            <person name="ten Have A."/>
            <person name="Tudzynski B."/>
            <person name="Tudzynski P."/>
            <person name="Wincker P."/>
            <person name="Andrew M."/>
            <person name="Anthouard V."/>
            <person name="Beever R.E."/>
            <person name="Beffa R."/>
            <person name="Benoit I."/>
            <person name="Bouzid O."/>
            <person name="Brault B."/>
            <person name="Chen Z."/>
            <person name="Choquer M."/>
            <person name="Collemare J."/>
            <person name="Cotton P."/>
            <person name="Danchin E.G."/>
            <person name="Da Silva C."/>
            <person name="Gautier A."/>
            <person name="Giraud C."/>
            <person name="Giraud T."/>
            <person name="Gonzalez C."/>
            <person name="Grossetete S."/>
            <person name="Guldener U."/>
            <person name="Henrissat B."/>
            <person name="Howlett B.J."/>
            <person name="Kodira C."/>
            <person name="Kretschmer M."/>
            <person name="Lappartient A."/>
            <person name="Leroch M."/>
            <person name="Levis C."/>
            <person name="Mauceli E."/>
            <person name="Neuveglise C."/>
            <person name="Oeser B."/>
            <person name="Pearson M."/>
            <person name="Poulain J."/>
            <person name="Poussereau N."/>
            <person name="Quesneville H."/>
            <person name="Rascle C."/>
            <person name="Schumacher J."/>
            <person name="Segurens B."/>
            <person name="Sexton A."/>
            <person name="Silva E."/>
            <person name="Sirven C."/>
            <person name="Soanes D.M."/>
            <person name="Talbot N.J."/>
            <person name="Templeton M."/>
            <person name="Yandava C."/>
            <person name="Yarden O."/>
            <person name="Zeng Q."/>
            <person name="Rollins J.A."/>
            <person name="Lebrun M.H."/>
            <person name="Dickman M."/>
        </authorList>
    </citation>
    <scope>NUCLEOTIDE SEQUENCE [LARGE SCALE GENOMIC DNA]</scope>
    <source>
        <strain evidence="2">ATCC 18683 / 1980 / Ss-1</strain>
    </source>
</reference>
<dbReference type="KEGG" id="ssl:SS1G_11790"/>
<evidence type="ECO:0000313" key="1">
    <source>
        <dbReference type="EMBL" id="EDN97265.1"/>
    </source>
</evidence>
<organism evidence="1 2">
    <name type="scientific">Sclerotinia sclerotiorum (strain ATCC 18683 / 1980 / Ss-1)</name>
    <name type="common">White mold</name>
    <name type="synonym">Whetzelinia sclerotiorum</name>
    <dbReference type="NCBI Taxonomy" id="665079"/>
    <lineage>
        <taxon>Eukaryota</taxon>
        <taxon>Fungi</taxon>
        <taxon>Dikarya</taxon>
        <taxon>Ascomycota</taxon>
        <taxon>Pezizomycotina</taxon>
        <taxon>Leotiomycetes</taxon>
        <taxon>Helotiales</taxon>
        <taxon>Sclerotiniaceae</taxon>
        <taxon>Sclerotinia</taxon>
    </lineage>
</organism>
<sequence>MSKPPAIKRYGPMHFFIGGEVYTYRLPHMRTRNTYWLWVVGSELQLRASEASEGWNRNKHAKNGLSHKTYEKISGLILNNTV</sequence>